<dbReference type="SUPFAM" id="SSF52467">
    <property type="entry name" value="DHS-like NAD/FAD-binding domain"/>
    <property type="match status" value="1"/>
</dbReference>
<evidence type="ECO:0000313" key="2">
    <source>
        <dbReference type="EMBL" id="MFD1674129.1"/>
    </source>
</evidence>
<gene>
    <name evidence="2" type="ORF">ACFSB2_05310</name>
</gene>
<accession>A0ABW4JCM5</accession>
<dbReference type="SUPFAM" id="SSF52540">
    <property type="entry name" value="P-loop containing nucleoside triphosphate hydrolases"/>
    <property type="match status" value="1"/>
</dbReference>
<name>A0ABW4JCM5_9BACL</name>
<dbReference type="InterPro" id="IPR011990">
    <property type="entry name" value="TPR-like_helical_dom_sf"/>
</dbReference>
<evidence type="ECO:0000313" key="3">
    <source>
        <dbReference type="Proteomes" id="UP001597079"/>
    </source>
</evidence>
<feature type="domain" description="Novel STAND NTPase 5" evidence="1">
    <location>
        <begin position="320"/>
        <end position="463"/>
    </location>
</feature>
<dbReference type="InterPro" id="IPR029035">
    <property type="entry name" value="DHS-like_NAD/FAD-binding_dom"/>
</dbReference>
<keyword evidence="3" id="KW-1185">Reference proteome</keyword>
<proteinExistence type="predicted"/>
<dbReference type="Proteomes" id="UP001597079">
    <property type="component" value="Unassembled WGS sequence"/>
</dbReference>
<dbReference type="Pfam" id="PF25199">
    <property type="entry name" value="nSTAND_NTPase5"/>
    <property type="match status" value="1"/>
</dbReference>
<organism evidence="2 3">
    <name type="scientific">Alicyclobacillus fodiniaquatilis</name>
    <dbReference type="NCBI Taxonomy" id="1661150"/>
    <lineage>
        <taxon>Bacteria</taxon>
        <taxon>Bacillati</taxon>
        <taxon>Bacillota</taxon>
        <taxon>Bacilli</taxon>
        <taxon>Bacillales</taxon>
        <taxon>Alicyclobacillaceae</taxon>
        <taxon>Alicyclobacillus</taxon>
    </lineage>
</organism>
<protein>
    <submittedName>
        <fullName evidence="2">SIR2 family protein</fullName>
    </submittedName>
</protein>
<evidence type="ECO:0000259" key="1">
    <source>
        <dbReference type="Pfam" id="PF25199"/>
    </source>
</evidence>
<sequence>MEIPFQLRQAMEDGTCVLFVGAGMGHYMVDENQNAIPDGTALAKKLTEKFSVPVSGDSYDLTKVSQYIEMKHGGRTQLVAFIRECLIDANPSDSFMWIPSVKWKAIFTTNYDNVIQKAYDQYPSPNLNYVTITRSTGIKDFDPKLELPIFHLHGALFEEGSPNIIITQQDYVKFKEQRRMMFEHLKHYMAASCVLYIGYSHNDSNWNSLLTEIEEEFYPADIPVAYRVDPYTSALDTELLKARNIITISQKFDEFVNDAKLQVVTSDAQKISLEELRSHIPVDFRDSEELNPASALRLFSSWDYVNNGLENGQLKPDVHNYVRGDKPTWGTVFNDMYFTRDVEDEMYDSLLDYATETKNRTRVCMLSAPAGYGTSTLLMVLASRLVKDRAGQVFFHRNPTELREGDVFYALSLDSSQRKIFFIDNAADYTNIIRRILFKARESNHAVLIVLGDRRNEWAQARTQITGDTFEIQPLSDTEIERLIDFLSKYNELNKLEHLDREHQIAAIRRNYNRELLVSVREATEGNNIEAIIEDEYFGIKDEFSRRAYAIICCFHQHGSLLRIELLSSLLEVSVVQLYDKIKGFLDGVVQFECINERRGEYAARARHRIIASIVWERCLDAGTQDEIIHLAVDKMNILHRLDKAAFESFIRSDRFVDSLRTLESKIRFFEKACKKDPDNPYVRQHYARMYVRSDIESSALRTIEEAIQMNGSIRSLYHTKGYILYHMAMSSESTEVGRRRLVQSEEAYFTGLKIDDRDEYMYQGLAQLYLGWVSKQKDGEEERTIYLAKAEDIINKGLKKSRNKEGLWIESSNVDKLLGNNLGRIHSLEKAVSDAPGSIISRYLLAKAYNFNSQIDKGIKLLSELTRDNPDEYRPAIEYALSIIRSGGTMDNAIAVLNQSTLYGYSDAYFVATFGGLLFLNKEFERADVVFNEAIRREFSNARHILFNPMDVGMQCDYNAIVKYVGAGHSYVLINGFPDIICPSSKYHKLIIERGMKLKVSIAFTPLRPVVKELHKI</sequence>
<dbReference type="SUPFAM" id="SSF48439">
    <property type="entry name" value="Protein prenylyltransferase"/>
    <property type="match status" value="1"/>
</dbReference>
<dbReference type="Pfam" id="PF13289">
    <property type="entry name" value="SIR2_2"/>
    <property type="match status" value="1"/>
</dbReference>
<dbReference type="RefSeq" id="WP_377941896.1">
    <property type="nucleotide sequence ID" value="NZ_JBHUCX010000017.1"/>
</dbReference>
<dbReference type="InterPro" id="IPR027417">
    <property type="entry name" value="P-loop_NTPase"/>
</dbReference>
<comment type="caution">
    <text evidence="2">The sequence shown here is derived from an EMBL/GenBank/DDBJ whole genome shotgun (WGS) entry which is preliminary data.</text>
</comment>
<dbReference type="Gene3D" id="1.25.40.10">
    <property type="entry name" value="Tetratricopeptide repeat domain"/>
    <property type="match status" value="1"/>
</dbReference>
<reference evidence="3" key="1">
    <citation type="journal article" date="2019" name="Int. J. Syst. Evol. Microbiol.">
        <title>The Global Catalogue of Microorganisms (GCM) 10K type strain sequencing project: providing services to taxonomists for standard genome sequencing and annotation.</title>
        <authorList>
            <consortium name="The Broad Institute Genomics Platform"/>
            <consortium name="The Broad Institute Genome Sequencing Center for Infectious Disease"/>
            <person name="Wu L."/>
            <person name="Ma J."/>
        </authorList>
    </citation>
    <scope>NUCLEOTIDE SEQUENCE [LARGE SCALE GENOMIC DNA]</scope>
    <source>
        <strain evidence="3">CGMCC 1.12286</strain>
    </source>
</reference>
<dbReference type="EMBL" id="JBHUCX010000017">
    <property type="protein sequence ID" value="MFD1674129.1"/>
    <property type="molecule type" value="Genomic_DNA"/>
</dbReference>
<dbReference type="SUPFAM" id="SSF48452">
    <property type="entry name" value="TPR-like"/>
    <property type="match status" value="1"/>
</dbReference>
<dbReference type="InterPro" id="IPR057574">
    <property type="entry name" value="nSTAND_NTPase5_dom"/>
</dbReference>